<dbReference type="InterPro" id="IPR039353">
    <property type="entry name" value="TF_Adf1"/>
</dbReference>
<gene>
    <name evidence="3" type="ORF">O3M35_003201</name>
</gene>
<dbReference type="AlphaFoldDB" id="A0AAW1CJM1"/>
<dbReference type="SMART" id="SM00595">
    <property type="entry name" value="MADF"/>
    <property type="match status" value="1"/>
</dbReference>
<keyword evidence="4" id="KW-1185">Reference proteome</keyword>
<organism evidence="3 4">
    <name type="scientific">Rhynocoris fuscipes</name>
    <dbReference type="NCBI Taxonomy" id="488301"/>
    <lineage>
        <taxon>Eukaryota</taxon>
        <taxon>Metazoa</taxon>
        <taxon>Ecdysozoa</taxon>
        <taxon>Arthropoda</taxon>
        <taxon>Hexapoda</taxon>
        <taxon>Insecta</taxon>
        <taxon>Pterygota</taxon>
        <taxon>Neoptera</taxon>
        <taxon>Paraneoptera</taxon>
        <taxon>Hemiptera</taxon>
        <taxon>Heteroptera</taxon>
        <taxon>Panheteroptera</taxon>
        <taxon>Cimicomorpha</taxon>
        <taxon>Reduviidae</taxon>
        <taxon>Harpactorinae</taxon>
        <taxon>Harpactorini</taxon>
        <taxon>Rhynocoris</taxon>
    </lineage>
</organism>
<feature type="region of interest" description="Disordered" evidence="1">
    <location>
        <begin position="130"/>
        <end position="164"/>
    </location>
</feature>
<feature type="compositionally biased region" description="Polar residues" evidence="1">
    <location>
        <begin position="136"/>
        <end position="164"/>
    </location>
</feature>
<dbReference type="GO" id="GO:0005634">
    <property type="term" value="C:nucleus"/>
    <property type="evidence" value="ECO:0007669"/>
    <property type="project" value="TreeGrafter"/>
</dbReference>
<evidence type="ECO:0000256" key="1">
    <source>
        <dbReference type="SAM" id="MobiDB-lite"/>
    </source>
</evidence>
<evidence type="ECO:0000313" key="4">
    <source>
        <dbReference type="Proteomes" id="UP001461498"/>
    </source>
</evidence>
<protein>
    <recommendedName>
        <fullName evidence="2">MADF domain-containing protein</fullName>
    </recommendedName>
</protein>
<feature type="domain" description="MADF" evidence="2">
    <location>
        <begin position="4"/>
        <end position="90"/>
    </location>
</feature>
<accession>A0AAW1CJM1</accession>
<reference evidence="3 4" key="1">
    <citation type="submission" date="2022-12" db="EMBL/GenBank/DDBJ databases">
        <title>Chromosome-level genome assembly of true bugs.</title>
        <authorList>
            <person name="Ma L."/>
            <person name="Li H."/>
        </authorList>
    </citation>
    <scope>NUCLEOTIDE SEQUENCE [LARGE SCALE GENOMIC DNA]</scope>
    <source>
        <strain evidence="3">Lab_2022b</strain>
    </source>
</reference>
<dbReference type="GO" id="GO:0006357">
    <property type="term" value="P:regulation of transcription by RNA polymerase II"/>
    <property type="evidence" value="ECO:0007669"/>
    <property type="project" value="TreeGrafter"/>
</dbReference>
<dbReference type="GO" id="GO:0005667">
    <property type="term" value="C:transcription regulator complex"/>
    <property type="evidence" value="ECO:0007669"/>
    <property type="project" value="TreeGrafter"/>
</dbReference>
<dbReference type="PROSITE" id="PS51029">
    <property type="entry name" value="MADF"/>
    <property type="match status" value="1"/>
</dbReference>
<proteinExistence type="predicted"/>
<dbReference type="Pfam" id="PF10545">
    <property type="entry name" value="MADF_DNA_bdg"/>
    <property type="match status" value="1"/>
</dbReference>
<dbReference type="EMBL" id="JAPXFL010000012">
    <property type="protein sequence ID" value="KAK9498607.1"/>
    <property type="molecule type" value="Genomic_DNA"/>
</dbReference>
<name>A0AAW1CJM1_9HEMI</name>
<evidence type="ECO:0000313" key="3">
    <source>
        <dbReference type="EMBL" id="KAK9498607.1"/>
    </source>
</evidence>
<dbReference type="PANTHER" id="PTHR12243:SF51">
    <property type="entry name" value="MADF DOMAIN-CONTAINING PROTEIN"/>
    <property type="match status" value="1"/>
</dbReference>
<evidence type="ECO:0000259" key="2">
    <source>
        <dbReference type="PROSITE" id="PS51029"/>
    </source>
</evidence>
<comment type="caution">
    <text evidence="3">The sequence shown here is derived from an EMBL/GenBank/DDBJ whole genome shotgun (WGS) entry which is preliminary data.</text>
</comment>
<dbReference type="PANTHER" id="PTHR12243">
    <property type="entry name" value="MADF DOMAIN TRANSCRIPTION FACTOR"/>
    <property type="match status" value="1"/>
</dbReference>
<dbReference type="InterPro" id="IPR006578">
    <property type="entry name" value="MADF-dom"/>
</dbReference>
<sequence>MEEILIYKVKEKRELYDSKATNYKDQKVRNQSWNEIAVELGITAAKCREMWYKLRTGYNCALKKRLSSNNQVPVKWKYEDQMSFLLPHMVGMNRKQIDKLIDKYDDAQGSPIEEGINYTIDETIVDTTVDDNEDISNNGINDSTDSAEPSTSNDCTVSTKPSTNNDCTVSIKPSTSNDCTVSTKPSTSNDCSENIIKFHSNIEELTFDDRNSQEEQSVPIKPKNSQQISVVDLNNLKESVKIKKISSDMETIDLTDPNSYSYALKRRNNESSVNSYLTLEIKANVAKRNECYADAKEDEFYLRMAKMAKTLKMADRMKLRKTVANDVMEAMLQSQNSS</sequence>
<dbReference type="Proteomes" id="UP001461498">
    <property type="component" value="Unassembled WGS sequence"/>
</dbReference>